<keyword evidence="1" id="KW-0238">DNA-binding</keyword>
<evidence type="ECO:0000256" key="1">
    <source>
        <dbReference type="ARBA" id="ARBA00023125"/>
    </source>
</evidence>
<dbReference type="SUPFAM" id="SSF47729">
    <property type="entry name" value="IHF-like DNA-binding proteins"/>
    <property type="match status" value="1"/>
</dbReference>
<feature type="domain" description="HU" evidence="3">
    <location>
        <begin position="1"/>
        <end position="125"/>
    </location>
</feature>
<feature type="region of interest" description="Disordered" evidence="2">
    <location>
        <begin position="126"/>
        <end position="150"/>
    </location>
</feature>
<dbReference type="RefSeq" id="WP_122373696.1">
    <property type="nucleotide sequence ID" value="NZ_BMPB01000010.1"/>
</dbReference>
<evidence type="ECO:0000259" key="3">
    <source>
        <dbReference type="Pfam" id="PF18291"/>
    </source>
</evidence>
<organism evidence="4 5">
    <name type="scientific">Parabacteroides faecis</name>
    <dbReference type="NCBI Taxonomy" id="1217282"/>
    <lineage>
        <taxon>Bacteria</taxon>
        <taxon>Pseudomonadati</taxon>
        <taxon>Bacteroidota</taxon>
        <taxon>Bacteroidia</taxon>
        <taxon>Bacteroidales</taxon>
        <taxon>Tannerellaceae</taxon>
        <taxon>Parabacteroides</taxon>
    </lineage>
</organism>
<sequence>MALKYVVKKTVFGFDKTKTVKYVARPLLAGTVGYSALCDQVTKVGMAPRGVVKMVTDGLIDAIMWNLENHLSVKLGDFGTFRPAFGSKSQDSEEAVNAEALRHRKIIFTPGAYFKDMLSEVSIQKFEIPKTDETGSGSEGGGGSDRPEIE</sequence>
<evidence type="ECO:0000256" key="2">
    <source>
        <dbReference type="SAM" id="MobiDB-lite"/>
    </source>
</evidence>
<dbReference type="InterPro" id="IPR010992">
    <property type="entry name" value="IHF-like_DNA-bd_dom_sf"/>
</dbReference>
<evidence type="ECO:0000313" key="4">
    <source>
        <dbReference type="EMBL" id="MBB4620455.1"/>
    </source>
</evidence>
<dbReference type="EMBL" id="JACHOC010000001">
    <property type="protein sequence ID" value="MBB4620455.1"/>
    <property type="molecule type" value="Genomic_DNA"/>
</dbReference>
<dbReference type="Pfam" id="PF18291">
    <property type="entry name" value="HU-HIG"/>
    <property type="match status" value="1"/>
</dbReference>
<accession>A0ABR6KG79</accession>
<comment type="caution">
    <text evidence="4">The sequence shown here is derived from an EMBL/GenBank/DDBJ whole genome shotgun (WGS) entry which is preliminary data.</text>
</comment>
<keyword evidence="5" id="KW-1185">Reference proteome</keyword>
<proteinExistence type="predicted"/>
<evidence type="ECO:0000313" key="5">
    <source>
        <dbReference type="Proteomes" id="UP000533637"/>
    </source>
</evidence>
<dbReference type="InterPro" id="IPR041607">
    <property type="entry name" value="HU-HIG"/>
</dbReference>
<name>A0ABR6KG79_9BACT</name>
<reference evidence="4 5" key="1">
    <citation type="submission" date="2020-08" db="EMBL/GenBank/DDBJ databases">
        <title>Genomic Encyclopedia of Type Strains, Phase IV (KMG-IV): sequencing the most valuable type-strain genomes for metagenomic binning, comparative biology and taxonomic classification.</title>
        <authorList>
            <person name="Goeker M."/>
        </authorList>
    </citation>
    <scope>NUCLEOTIDE SEQUENCE [LARGE SCALE GENOMIC DNA]</scope>
    <source>
        <strain evidence="4 5">DSM 102983</strain>
    </source>
</reference>
<protein>
    <submittedName>
        <fullName evidence="4">Histone-like DNA-binding protein</fullName>
    </submittedName>
</protein>
<dbReference type="Proteomes" id="UP000533637">
    <property type="component" value="Unassembled WGS sequence"/>
</dbReference>
<gene>
    <name evidence="4" type="ORF">GGQ57_000329</name>
</gene>